<keyword evidence="3" id="KW-0732">Signal</keyword>
<feature type="region of interest" description="Disordered" evidence="1">
    <location>
        <begin position="133"/>
        <end position="188"/>
    </location>
</feature>
<dbReference type="Proteomes" id="UP000308730">
    <property type="component" value="Unassembled WGS sequence"/>
</dbReference>
<organism evidence="4 5">
    <name type="scientific">Antrodiella citrinella</name>
    <dbReference type="NCBI Taxonomy" id="2447956"/>
    <lineage>
        <taxon>Eukaryota</taxon>
        <taxon>Fungi</taxon>
        <taxon>Dikarya</taxon>
        <taxon>Basidiomycota</taxon>
        <taxon>Agaricomycotina</taxon>
        <taxon>Agaricomycetes</taxon>
        <taxon>Polyporales</taxon>
        <taxon>Steccherinaceae</taxon>
        <taxon>Antrodiella</taxon>
    </lineage>
</organism>
<comment type="caution">
    <text evidence="4">The sequence shown here is derived from an EMBL/GenBank/DDBJ whole genome shotgun (WGS) entry which is preliminary data.</text>
</comment>
<keyword evidence="2" id="KW-0812">Transmembrane</keyword>
<gene>
    <name evidence="4" type="ORF">EUX98_g7195</name>
</gene>
<evidence type="ECO:0000313" key="4">
    <source>
        <dbReference type="EMBL" id="THH26988.1"/>
    </source>
</evidence>
<dbReference type="AlphaFoldDB" id="A0A4S4MP29"/>
<feature type="compositionally biased region" description="Low complexity" evidence="1">
    <location>
        <begin position="152"/>
        <end position="188"/>
    </location>
</feature>
<feature type="compositionally biased region" description="Pro residues" evidence="1">
    <location>
        <begin position="140"/>
        <end position="151"/>
    </location>
</feature>
<accession>A0A4S4MP29</accession>
<dbReference type="OrthoDB" id="2758596at2759"/>
<keyword evidence="5" id="KW-1185">Reference proteome</keyword>
<feature type="region of interest" description="Disordered" evidence="1">
    <location>
        <begin position="424"/>
        <end position="460"/>
    </location>
</feature>
<dbReference type="EMBL" id="SGPM01000290">
    <property type="protein sequence ID" value="THH26988.1"/>
    <property type="molecule type" value="Genomic_DNA"/>
</dbReference>
<evidence type="ECO:0000256" key="1">
    <source>
        <dbReference type="SAM" id="MobiDB-lite"/>
    </source>
</evidence>
<feature type="chain" id="PRO_5021007346" description="Mid2 domain-containing protein" evidence="3">
    <location>
        <begin position="25"/>
        <end position="534"/>
    </location>
</feature>
<name>A0A4S4MP29_9APHY</name>
<evidence type="ECO:0008006" key="6">
    <source>
        <dbReference type="Google" id="ProtNLM"/>
    </source>
</evidence>
<feature type="region of interest" description="Disordered" evidence="1">
    <location>
        <begin position="90"/>
        <end position="113"/>
    </location>
</feature>
<protein>
    <recommendedName>
        <fullName evidence="6">Mid2 domain-containing protein</fullName>
    </recommendedName>
</protein>
<evidence type="ECO:0000256" key="3">
    <source>
        <dbReference type="SAM" id="SignalP"/>
    </source>
</evidence>
<keyword evidence="2" id="KW-0472">Membrane</keyword>
<evidence type="ECO:0000313" key="5">
    <source>
        <dbReference type="Proteomes" id="UP000308730"/>
    </source>
</evidence>
<proteinExistence type="predicted"/>
<reference evidence="4 5" key="1">
    <citation type="submission" date="2019-02" db="EMBL/GenBank/DDBJ databases">
        <title>Genome sequencing of the rare red list fungi Antrodiella citrinella (Flaviporus citrinellus).</title>
        <authorList>
            <person name="Buettner E."/>
            <person name="Kellner H."/>
        </authorList>
    </citation>
    <scope>NUCLEOTIDE SEQUENCE [LARGE SCALE GENOMIC DNA]</scope>
    <source>
        <strain evidence="4 5">DSM 108506</strain>
    </source>
</reference>
<sequence>MTIKNIPLLYLSFVVLSSTPLARAFPVLEGAPIGLVFNPTHEFVSGARTIRHDVPPVGVPKQQGPSLATAVFPPNEPMPTQIFEDKLAHSTQAPPAPDPPQPVQELEDLEVSPPAPTQAIEAQDKDDIVVTPEESVSVPAPLPSFHPPPISTPASMPTETPATPTETSESAVTGLPTTTLTVSPTSPTATLPGQFYSLSTNPYATFTSYRASASTIKPSVPLPSQEVLGETESAKQSRRTAVVGSLVTIGIVMSLVAFIFCFRCQCCRRKKSSKPLDLLGEDHEREFLSAEEKGKMSPGSSPTLGGLPILRSHATHTVTFADPPDQQEWRMVATTHGGQTEDITHVITGDSFMDVDLNSHSNLFMALEEDQPIQATTNARSSAGAASTGAQSYSTRASTYSSHSLDRPTHASASFDKLNQLASLATAPRSSGSRSRKRSKTETSTSVPAVGPMKSTKSLPSITSYENRFSSDSTRKTTCSGDSEWDVAQAYGARYSKESAAGGSILSTISEATMESVEAVEVGGKQCVLMKGKF</sequence>
<feature type="signal peptide" evidence="3">
    <location>
        <begin position="1"/>
        <end position="24"/>
    </location>
</feature>
<evidence type="ECO:0000256" key="2">
    <source>
        <dbReference type="SAM" id="Phobius"/>
    </source>
</evidence>
<feature type="transmembrane region" description="Helical" evidence="2">
    <location>
        <begin position="241"/>
        <end position="262"/>
    </location>
</feature>
<keyword evidence="2" id="KW-1133">Transmembrane helix</keyword>